<proteinExistence type="predicted"/>
<protein>
    <submittedName>
        <fullName evidence="2">Uncharacterized protein</fullName>
    </submittedName>
</protein>
<evidence type="ECO:0000313" key="2">
    <source>
        <dbReference type="EMBL" id="KAG8094907.1"/>
    </source>
</evidence>
<dbReference type="EMBL" id="JAAALK010000080">
    <property type="protein sequence ID" value="KAG8094907.1"/>
    <property type="molecule type" value="Genomic_DNA"/>
</dbReference>
<gene>
    <name evidence="2" type="ORF">GUJ93_ZPchr0012g21135</name>
</gene>
<name>A0A8J5WTL6_ZIZPA</name>
<reference evidence="2" key="1">
    <citation type="journal article" date="2021" name="bioRxiv">
        <title>Whole Genome Assembly and Annotation of Northern Wild Rice, Zizania palustris L., Supports a Whole Genome Duplication in the Zizania Genus.</title>
        <authorList>
            <person name="Haas M."/>
            <person name="Kono T."/>
            <person name="Macchietto M."/>
            <person name="Millas R."/>
            <person name="McGilp L."/>
            <person name="Shao M."/>
            <person name="Duquette J."/>
            <person name="Hirsch C.N."/>
            <person name="Kimball J."/>
        </authorList>
    </citation>
    <scope>NUCLEOTIDE SEQUENCE</scope>
    <source>
        <tissue evidence="2">Fresh leaf tissue</tissue>
    </source>
</reference>
<feature type="region of interest" description="Disordered" evidence="1">
    <location>
        <begin position="61"/>
        <end position="80"/>
    </location>
</feature>
<dbReference type="Proteomes" id="UP000729402">
    <property type="component" value="Unassembled WGS sequence"/>
</dbReference>
<evidence type="ECO:0000313" key="3">
    <source>
        <dbReference type="Proteomes" id="UP000729402"/>
    </source>
</evidence>
<sequence length="80" mass="8672">MVEPLAQVCHDLGGTDLVTEVSRSNEVELGTALEWAAYQGAMNAFDMDCGQLTGEVAGLHDRLSDSEEKASNLEDMLQQE</sequence>
<accession>A0A8J5WTL6</accession>
<feature type="compositionally biased region" description="Basic and acidic residues" evidence="1">
    <location>
        <begin position="61"/>
        <end position="72"/>
    </location>
</feature>
<comment type="caution">
    <text evidence="2">The sequence shown here is derived from an EMBL/GenBank/DDBJ whole genome shotgun (WGS) entry which is preliminary data.</text>
</comment>
<keyword evidence="3" id="KW-1185">Reference proteome</keyword>
<organism evidence="2 3">
    <name type="scientific">Zizania palustris</name>
    <name type="common">Northern wild rice</name>
    <dbReference type="NCBI Taxonomy" id="103762"/>
    <lineage>
        <taxon>Eukaryota</taxon>
        <taxon>Viridiplantae</taxon>
        <taxon>Streptophyta</taxon>
        <taxon>Embryophyta</taxon>
        <taxon>Tracheophyta</taxon>
        <taxon>Spermatophyta</taxon>
        <taxon>Magnoliopsida</taxon>
        <taxon>Liliopsida</taxon>
        <taxon>Poales</taxon>
        <taxon>Poaceae</taxon>
        <taxon>BOP clade</taxon>
        <taxon>Oryzoideae</taxon>
        <taxon>Oryzeae</taxon>
        <taxon>Zizaniinae</taxon>
        <taxon>Zizania</taxon>
    </lineage>
</organism>
<evidence type="ECO:0000256" key="1">
    <source>
        <dbReference type="SAM" id="MobiDB-lite"/>
    </source>
</evidence>
<reference evidence="2" key="2">
    <citation type="submission" date="2021-02" db="EMBL/GenBank/DDBJ databases">
        <authorList>
            <person name="Kimball J.A."/>
            <person name="Haas M.W."/>
            <person name="Macchietto M."/>
            <person name="Kono T."/>
            <person name="Duquette J."/>
            <person name="Shao M."/>
        </authorList>
    </citation>
    <scope>NUCLEOTIDE SEQUENCE</scope>
    <source>
        <tissue evidence="2">Fresh leaf tissue</tissue>
    </source>
</reference>
<dbReference type="AlphaFoldDB" id="A0A8J5WTL6"/>